<name>A0A0W1R8D3_9EURY</name>
<evidence type="ECO:0000313" key="2">
    <source>
        <dbReference type="EMBL" id="KTG09351.1"/>
    </source>
</evidence>
<dbReference type="STRING" id="1514971.AUR64_16355"/>
<sequence length="128" mass="13244">MRRLFALLGIGLLLATAGLLAFGGTPHEATTWFWLACLGLSGLSFTVSAFRDEVTVGSNSLRWYVFAGVGDIFLAAATFVLSIGDVLSGAPTEVLIGSVAGALGALFLAFIGVDYVRGGVHMDLSAFA</sequence>
<keyword evidence="1" id="KW-0472">Membrane</keyword>
<keyword evidence="3" id="KW-1185">Reference proteome</keyword>
<dbReference type="InterPro" id="IPR058307">
    <property type="entry name" value="DUF7994"/>
</dbReference>
<keyword evidence="1" id="KW-1133">Transmembrane helix</keyword>
<evidence type="ECO:0000256" key="1">
    <source>
        <dbReference type="SAM" id="Phobius"/>
    </source>
</evidence>
<keyword evidence="1" id="KW-0812">Transmembrane</keyword>
<accession>A0A0W1R8D3</accession>
<comment type="caution">
    <text evidence="2">The sequence shown here is derived from an EMBL/GenBank/DDBJ whole genome shotgun (WGS) entry which is preliminary data.</text>
</comment>
<dbReference type="Proteomes" id="UP000054387">
    <property type="component" value="Unassembled WGS sequence"/>
</dbReference>
<dbReference type="AlphaFoldDB" id="A0A0W1R8D3"/>
<feature type="transmembrane region" description="Helical" evidence="1">
    <location>
        <begin position="95"/>
        <end position="116"/>
    </location>
</feature>
<organism evidence="2 3">
    <name type="scientific">Haloprofundus marisrubri</name>
    <dbReference type="NCBI Taxonomy" id="1514971"/>
    <lineage>
        <taxon>Archaea</taxon>
        <taxon>Methanobacteriati</taxon>
        <taxon>Methanobacteriota</taxon>
        <taxon>Stenosarchaea group</taxon>
        <taxon>Halobacteria</taxon>
        <taxon>Halobacteriales</taxon>
        <taxon>Haloferacaceae</taxon>
        <taxon>Haloprofundus</taxon>
    </lineage>
</organism>
<reference evidence="2 3" key="1">
    <citation type="submission" date="2015-12" db="EMBL/GenBank/DDBJ databases">
        <title>Haloprofundus marisrubri gen. nov., sp. nov., an extremely halophilic archaeon isolated from the Discovery deep brine-seawater interface in the Red Sea.</title>
        <authorList>
            <person name="Zhang G."/>
            <person name="Stingl U."/>
            <person name="Rashid M."/>
        </authorList>
    </citation>
    <scope>NUCLEOTIDE SEQUENCE [LARGE SCALE GENOMIC DNA]</scope>
    <source>
        <strain evidence="2 3">SB9</strain>
    </source>
</reference>
<gene>
    <name evidence="2" type="ORF">AUR64_16355</name>
</gene>
<dbReference type="EMBL" id="LOPU01000029">
    <property type="protein sequence ID" value="KTG09351.1"/>
    <property type="molecule type" value="Genomic_DNA"/>
</dbReference>
<protein>
    <submittedName>
        <fullName evidence="2">Uncharacterized protein</fullName>
    </submittedName>
</protein>
<feature type="transmembrane region" description="Helical" evidence="1">
    <location>
        <begin position="31"/>
        <end position="51"/>
    </location>
</feature>
<dbReference type="OrthoDB" id="291686at2157"/>
<dbReference type="Pfam" id="PF25957">
    <property type="entry name" value="DUF7994"/>
    <property type="match status" value="1"/>
</dbReference>
<evidence type="ECO:0000313" key="3">
    <source>
        <dbReference type="Proteomes" id="UP000054387"/>
    </source>
</evidence>
<feature type="transmembrane region" description="Helical" evidence="1">
    <location>
        <begin position="63"/>
        <end position="83"/>
    </location>
</feature>
<proteinExistence type="predicted"/>
<dbReference type="RefSeq" id="WP_058582503.1">
    <property type="nucleotide sequence ID" value="NZ_LOPU01000029.1"/>
</dbReference>